<organism evidence="1 2">
    <name type="scientific">Candida boidinii</name>
    <name type="common">Yeast</name>
    <dbReference type="NCBI Taxonomy" id="5477"/>
    <lineage>
        <taxon>Eukaryota</taxon>
        <taxon>Fungi</taxon>
        <taxon>Dikarya</taxon>
        <taxon>Ascomycota</taxon>
        <taxon>Saccharomycotina</taxon>
        <taxon>Pichiomycetes</taxon>
        <taxon>Pichiales</taxon>
        <taxon>Pichiaceae</taxon>
        <taxon>Ogataea</taxon>
        <taxon>Ogataea/Candida clade</taxon>
    </lineage>
</organism>
<comment type="caution">
    <text evidence="1">The sequence shown here is derived from an EMBL/GenBank/DDBJ whole genome shotgun (WGS) entry which is preliminary data.</text>
</comment>
<proteinExistence type="predicted"/>
<keyword evidence="2" id="KW-1185">Reference proteome</keyword>
<dbReference type="EMBL" id="BSXV01000032">
    <property type="protein sequence ID" value="GME87028.1"/>
    <property type="molecule type" value="Genomic_DNA"/>
</dbReference>
<gene>
    <name evidence="1" type="ORF">Cboi01_000014200</name>
</gene>
<evidence type="ECO:0000313" key="1">
    <source>
        <dbReference type="EMBL" id="GME87028.1"/>
    </source>
</evidence>
<dbReference type="Proteomes" id="UP001165101">
    <property type="component" value="Unassembled WGS sequence"/>
</dbReference>
<name>A0ACB5TEV1_CANBO</name>
<reference evidence="1" key="1">
    <citation type="submission" date="2023-04" db="EMBL/GenBank/DDBJ databases">
        <title>Candida boidinii NBRC 1967.</title>
        <authorList>
            <person name="Ichikawa N."/>
            <person name="Sato H."/>
            <person name="Tonouchi N."/>
        </authorList>
    </citation>
    <scope>NUCLEOTIDE SEQUENCE</scope>
    <source>
        <strain evidence="1">NBRC 1967</strain>
    </source>
</reference>
<sequence>MLNQKLGIDNASFNDMVMNWAESLTPPHSNEQIHNINNGNGHQNSHMNHAPDSNEINVTSNIMNEIENEFNQNQMRGRRESVRDIDDLSRLKMKVMNLRANATSNQNQNLSQNQNLNVDQNSNPNSNSNFNLNSGSITSSNISCGSANNGVANNNNHSSGNTPHHFNEFEITDFCSY</sequence>
<protein>
    <submittedName>
        <fullName evidence="1">Unnamed protein product</fullName>
    </submittedName>
</protein>
<accession>A0ACB5TEV1</accession>
<evidence type="ECO:0000313" key="2">
    <source>
        <dbReference type="Proteomes" id="UP001165101"/>
    </source>
</evidence>